<dbReference type="InterPro" id="IPR002182">
    <property type="entry name" value="NB-ARC"/>
</dbReference>
<evidence type="ECO:0000259" key="2">
    <source>
        <dbReference type="Pfam" id="PF00931"/>
    </source>
</evidence>
<organism evidence="4 5">
    <name type="scientific">Lipingzhangella rawalii</name>
    <dbReference type="NCBI Taxonomy" id="2055835"/>
    <lineage>
        <taxon>Bacteria</taxon>
        <taxon>Bacillati</taxon>
        <taxon>Actinomycetota</taxon>
        <taxon>Actinomycetes</taxon>
        <taxon>Streptosporangiales</taxon>
        <taxon>Nocardiopsidaceae</taxon>
        <taxon>Lipingzhangella</taxon>
    </lineage>
</organism>
<dbReference type="Pfam" id="PF25000">
    <property type="entry name" value="DUF7779"/>
    <property type="match status" value="1"/>
</dbReference>
<accession>A0ABU2H235</accession>
<dbReference type="EMBL" id="JAVLVT010000001">
    <property type="protein sequence ID" value="MDS1269369.1"/>
    <property type="molecule type" value="Genomic_DNA"/>
</dbReference>
<feature type="region of interest" description="Disordered" evidence="1">
    <location>
        <begin position="41"/>
        <end position="153"/>
    </location>
</feature>
<feature type="region of interest" description="Disordered" evidence="1">
    <location>
        <begin position="653"/>
        <end position="711"/>
    </location>
</feature>
<dbReference type="Pfam" id="PF00931">
    <property type="entry name" value="NB-ARC"/>
    <property type="match status" value="1"/>
</dbReference>
<dbReference type="InterPro" id="IPR011990">
    <property type="entry name" value="TPR-like_helical_dom_sf"/>
</dbReference>
<sequence length="1578" mass="172344">MSRHEGWNSAPDPDRDHSAQLSWWELADALWLHHHQYPDATAPHRDEPTDPMVMSPSPLPSSMGAGDTADLPEDPHTGTVPGDQESPDATPPLHQGDDTATDPSGTAGAQQEFTNGEHLLAPPSGWPAESTHGPHRVPTPAATSPDAPPHQSLPWALGQFRSWQATAHSSLLDEAATAEGFAERTLALAGTSARAPLIPELRGGRERALRLTVLVDDTPTMVVHRQRVAEFVDLAVGLRVFRSVRVFRFDSDKGGQPPGTDLWLSPERSGRSAGAHTTGASKIAPQDLFGREGPTQGGTATGSGDTEVTLVLTDAVGLGWTTGVMEQWLAQWGRYCALALVQLLDRSQWPRTAMELYRVTLRRIRHLGRPAGVVGNDHTRAQPIHTAEALLPTDDAAAGDGDSHEDEIRRRQRTEDAIPVPVLELDPNQLYRWARFVIRGTAATSYHGPSLLARGKVDPAAALLGHGSVSTAGVSGSDTGQPTAAQRVARFRATAGPNAFELAVLLAAVPLSLDVMHVVQQRLLPSSGASDLSEVIAGDLVYQLAGTTPQQGPEEIWLDFHPGVRHQLLTVGGRRSETIAALDLACTQMSLRIPWLHRVHSALCAPRDRHELSTGVDRVPDSVVHAVLAAFQALSGPYRDAVADLAAVRGDTHPEFSDNAAESPPDNIGSTTVDGRAPDPHVDSGAAPTHSSPDTGADRPGHGVHSPSNAVREPVPAAAPAALPQAGPAELIGARVVDSSPAQVSTQPRRGPDYPPPVWGQIPPRNTSFVGRSDLLELLHERLQQGTTAVVPTSLQGMGGVGKTQLALEYVYRHRQDYDLVWWIPADSPAQIQQSLADLATRLRLPGSSEAATAVRSILEALRLGEPYDNWLLVYDNAGSPDSVHPFIPVDGPGQVLVTSRQAEWRRDRNSALEVNVFTRAESLELLRLRGPAGLGEQTADRIAERLGDLPLAVEQTAVWLTETLMDPEDWLRLFQEKSVELLNEAGSEHHSSVVATMNLSLDRLADTNPAALQLLRVCAFLAPQPVPRRLFYGARNVDVPSELHELLSDPIKLGRALRAADKYALVKLDHRNESFQLHQLVQLAVLQPMSQQERTAMRRAAHMLLANLNPGDPSSAADWPRYTELLPHVRATDMVDSDIAWARELVIGEIRFLGLWGAYNEGYELGQYTLTRWREQLGPEHRQTVRAALAHARILRYLGKFQDAYDLCTNSVNTLAETRGADDEETLDASRLLAWDLRNLGEFHRAVEVSADVLAKHTRQFGRDDPYTLQAAHVHALGLRLIGQFQEGMEISWYNFQRLQEMVGPEHESTNAARHQHGIALMESGRYAEAESELDQLVRDLNQLREPNAPGRLSVLASLSVAKRRTGQLERSRTLSEEAWSYSLDSIGPDAPDTMIIASCHAVALRVTQEHTAALELSEEVHRRLRALYGPHHPHYAGAAVNFAVVLRQHGRFDEAREVNEEARSILALRLGTDHHHTLACDVNRASDLRNSGDTREAIELGEDVARRCRELLTSDHPLTLAARRNLALDRQEIDADTTELSEVHRNYQAVFGPEHPATVATAEGRRANCDIFLTGL</sequence>
<evidence type="ECO:0000313" key="5">
    <source>
        <dbReference type="Proteomes" id="UP001250214"/>
    </source>
</evidence>
<dbReference type="InterPro" id="IPR047738">
    <property type="entry name" value="SAV_2336-like_N"/>
</dbReference>
<dbReference type="SUPFAM" id="SSF48452">
    <property type="entry name" value="TPR-like"/>
    <property type="match status" value="2"/>
</dbReference>
<dbReference type="PANTHER" id="PTHR46082">
    <property type="entry name" value="ATP/GTP-BINDING PROTEIN-RELATED"/>
    <property type="match status" value="1"/>
</dbReference>
<dbReference type="NCBIfam" id="NF041121">
    <property type="entry name" value="SAV_2336_NTERM"/>
    <property type="match status" value="1"/>
</dbReference>
<dbReference type="InterPro" id="IPR056681">
    <property type="entry name" value="DUF7779"/>
</dbReference>
<gene>
    <name evidence="4" type="primary">fxsT</name>
    <name evidence="4" type="ORF">RIF23_03565</name>
</gene>
<feature type="domain" description="NB-ARC" evidence="2">
    <location>
        <begin position="776"/>
        <end position="928"/>
    </location>
</feature>
<dbReference type="Gene3D" id="3.40.50.300">
    <property type="entry name" value="P-loop containing nucleotide triphosphate hydrolases"/>
    <property type="match status" value="1"/>
</dbReference>
<evidence type="ECO:0000313" key="4">
    <source>
        <dbReference type="EMBL" id="MDS1269369.1"/>
    </source>
</evidence>
<dbReference type="Pfam" id="PF13424">
    <property type="entry name" value="TPR_12"/>
    <property type="match status" value="1"/>
</dbReference>
<feature type="region of interest" description="Disordered" evidence="1">
    <location>
        <begin position="255"/>
        <end position="305"/>
    </location>
</feature>
<feature type="region of interest" description="Disordered" evidence="1">
    <location>
        <begin position="737"/>
        <end position="766"/>
    </location>
</feature>
<evidence type="ECO:0000256" key="1">
    <source>
        <dbReference type="SAM" id="MobiDB-lite"/>
    </source>
</evidence>
<dbReference type="Gene3D" id="1.25.40.10">
    <property type="entry name" value="Tetratricopeptide repeat domain"/>
    <property type="match status" value="2"/>
</dbReference>
<dbReference type="InterPro" id="IPR027417">
    <property type="entry name" value="P-loop_NTPase"/>
</dbReference>
<dbReference type="NCBIfam" id="NF040586">
    <property type="entry name" value="FxSxx_TPR"/>
    <property type="match status" value="1"/>
</dbReference>
<evidence type="ECO:0000259" key="3">
    <source>
        <dbReference type="Pfam" id="PF25000"/>
    </source>
</evidence>
<protein>
    <submittedName>
        <fullName evidence="4">FxSxx-COOH system tetratricopeptide repeat protein</fullName>
    </submittedName>
</protein>
<name>A0ABU2H235_9ACTN</name>
<dbReference type="RefSeq" id="WP_310910846.1">
    <property type="nucleotide sequence ID" value="NZ_JAVLVT010000001.1"/>
</dbReference>
<feature type="compositionally biased region" description="Polar residues" evidence="1">
    <location>
        <begin position="101"/>
        <end position="114"/>
    </location>
</feature>
<dbReference type="InterPro" id="IPR053137">
    <property type="entry name" value="NLR-like"/>
</dbReference>
<proteinExistence type="predicted"/>
<dbReference type="PANTHER" id="PTHR46082:SF6">
    <property type="entry name" value="AAA+ ATPASE DOMAIN-CONTAINING PROTEIN-RELATED"/>
    <property type="match status" value="1"/>
</dbReference>
<feature type="compositionally biased region" description="Low complexity" evidence="1">
    <location>
        <begin position="51"/>
        <end position="63"/>
    </location>
</feature>
<reference evidence="5" key="1">
    <citation type="submission" date="2023-07" db="EMBL/GenBank/DDBJ databases">
        <title>Novel species in the genus Lipingzhangella isolated from Sambhar Salt Lake.</title>
        <authorList>
            <person name="Jiya N."/>
            <person name="Kajale S."/>
            <person name="Sharma A."/>
        </authorList>
    </citation>
    <scope>NUCLEOTIDE SEQUENCE [LARGE SCALE GENOMIC DNA]</scope>
    <source>
        <strain evidence="5">LS1_29</strain>
    </source>
</reference>
<keyword evidence="5" id="KW-1185">Reference proteome</keyword>
<dbReference type="SUPFAM" id="SSF52540">
    <property type="entry name" value="P-loop containing nucleoside triphosphate hydrolases"/>
    <property type="match status" value="1"/>
</dbReference>
<comment type="caution">
    <text evidence="4">The sequence shown here is derived from an EMBL/GenBank/DDBJ whole genome shotgun (WGS) entry which is preliminary data.</text>
</comment>
<dbReference type="Pfam" id="PF13374">
    <property type="entry name" value="TPR_10"/>
    <property type="match status" value="2"/>
</dbReference>
<dbReference type="Proteomes" id="UP001250214">
    <property type="component" value="Unassembled WGS sequence"/>
</dbReference>
<feature type="domain" description="DUF7779" evidence="3">
    <location>
        <begin position="1005"/>
        <end position="1094"/>
    </location>
</feature>